<dbReference type="EMBL" id="CAACVJ010000158">
    <property type="protein sequence ID" value="VEP14102.1"/>
    <property type="molecule type" value="Genomic_DNA"/>
</dbReference>
<evidence type="ECO:0000256" key="1">
    <source>
        <dbReference type="SAM" id="Phobius"/>
    </source>
</evidence>
<name>A0A563VRU2_9CYAN</name>
<organism evidence="2 3">
    <name type="scientific">Hyella patelloides LEGE 07179</name>
    <dbReference type="NCBI Taxonomy" id="945734"/>
    <lineage>
        <taxon>Bacteria</taxon>
        <taxon>Bacillati</taxon>
        <taxon>Cyanobacteriota</taxon>
        <taxon>Cyanophyceae</taxon>
        <taxon>Pleurocapsales</taxon>
        <taxon>Hyellaceae</taxon>
        <taxon>Hyella</taxon>
    </lineage>
</organism>
<reference evidence="2 3" key="1">
    <citation type="submission" date="2019-01" db="EMBL/GenBank/DDBJ databases">
        <authorList>
            <person name="Brito A."/>
        </authorList>
    </citation>
    <scope>NUCLEOTIDE SEQUENCE [LARGE SCALE GENOMIC DNA]</scope>
    <source>
        <strain evidence="2">1</strain>
    </source>
</reference>
<sequence>MIITTEFYGDVGGMIKVLGIFGVSSAMLLCFMFQINTLYSTLSHLYD</sequence>
<accession>A0A563VRU2</accession>
<dbReference type="Proteomes" id="UP000320055">
    <property type="component" value="Unassembled WGS sequence"/>
</dbReference>
<evidence type="ECO:0000313" key="2">
    <source>
        <dbReference type="EMBL" id="VEP14102.1"/>
    </source>
</evidence>
<keyword evidence="1" id="KW-0472">Membrane</keyword>
<dbReference type="AlphaFoldDB" id="A0A563VRU2"/>
<protein>
    <submittedName>
        <fullName evidence="2">Uncharacterized protein</fullName>
    </submittedName>
</protein>
<keyword evidence="1" id="KW-0812">Transmembrane</keyword>
<keyword evidence="3" id="KW-1185">Reference proteome</keyword>
<keyword evidence="1" id="KW-1133">Transmembrane helix</keyword>
<proteinExistence type="predicted"/>
<gene>
    <name evidence="2" type="ORF">H1P_2400004</name>
</gene>
<evidence type="ECO:0000313" key="3">
    <source>
        <dbReference type="Proteomes" id="UP000320055"/>
    </source>
</evidence>
<feature type="transmembrane region" description="Helical" evidence="1">
    <location>
        <begin position="17"/>
        <end position="39"/>
    </location>
</feature>